<accession>A0A091DPA7</accession>
<sequence>MGALVMAPQQGRPTLPTHCEPPPVLPHPGHRDGGMLVGRQHGGQGQPGAELYHQRLPHQVHPHSLHNFSAVVSVDGQPVGLQLLTLQDRTSLTS</sequence>
<keyword evidence="3" id="KW-1185">Reference proteome</keyword>
<reference evidence="2 3" key="1">
    <citation type="submission" date="2013-11" db="EMBL/GenBank/DDBJ databases">
        <title>The Damaraland mole rat (Fukomys damarensis) genome and evolution of African mole rats.</title>
        <authorList>
            <person name="Gladyshev V.N."/>
            <person name="Fang X."/>
        </authorList>
    </citation>
    <scope>NUCLEOTIDE SEQUENCE [LARGE SCALE GENOMIC DNA]</scope>
    <source>
        <tissue evidence="2">Liver</tissue>
    </source>
</reference>
<feature type="region of interest" description="Disordered" evidence="1">
    <location>
        <begin position="1"/>
        <end position="49"/>
    </location>
</feature>
<proteinExistence type="predicted"/>
<organism evidence="2 3">
    <name type="scientific">Fukomys damarensis</name>
    <name type="common">Damaraland mole rat</name>
    <name type="synonym">Cryptomys damarensis</name>
    <dbReference type="NCBI Taxonomy" id="885580"/>
    <lineage>
        <taxon>Eukaryota</taxon>
        <taxon>Metazoa</taxon>
        <taxon>Chordata</taxon>
        <taxon>Craniata</taxon>
        <taxon>Vertebrata</taxon>
        <taxon>Euteleostomi</taxon>
        <taxon>Mammalia</taxon>
        <taxon>Eutheria</taxon>
        <taxon>Euarchontoglires</taxon>
        <taxon>Glires</taxon>
        <taxon>Rodentia</taxon>
        <taxon>Hystricomorpha</taxon>
        <taxon>Bathyergidae</taxon>
        <taxon>Fukomys</taxon>
    </lineage>
</organism>
<dbReference type="Proteomes" id="UP000028990">
    <property type="component" value="Unassembled WGS sequence"/>
</dbReference>
<evidence type="ECO:0000313" key="2">
    <source>
        <dbReference type="EMBL" id="KFO24631.1"/>
    </source>
</evidence>
<evidence type="ECO:0000313" key="3">
    <source>
        <dbReference type="Proteomes" id="UP000028990"/>
    </source>
</evidence>
<gene>
    <name evidence="2" type="ORF">H920_13936</name>
</gene>
<evidence type="ECO:0000256" key="1">
    <source>
        <dbReference type="SAM" id="MobiDB-lite"/>
    </source>
</evidence>
<name>A0A091DPA7_FUKDA</name>
<dbReference type="EMBL" id="KN123534">
    <property type="protein sequence ID" value="KFO24631.1"/>
    <property type="molecule type" value="Genomic_DNA"/>
</dbReference>
<protein>
    <submittedName>
        <fullName evidence="2">Rho-related GTP-binding protein RhoU</fullName>
    </submittedName>
</protein>
<dbReference type="AlphaFoldDB" id="A0A091DPA7"/>